<reference evidence="2 3" key="1">
    <citation type="submission" date="2020-11" db="EMBL/GenBank/DDBJ databases">
        <authorList>
            <person name="Kim M.K."/>
        </authorList>
    </citation>
    <scope>NUCLEOTIDE SEQUENCE [LARGE SCALE GENOMIC DNA]</scope>
    <source>
        <strain evidence="2 3">BT662</strain>
    </source>
</reference>
<evidence type="ECO:0000313" key="3">
    <source>
        <dbReference type="Proteomes" id="UP000618931"/>
    </source>
</evidence>
<name>A0ABS0I376_9BACT</name>
<dbReference type="RefSeq" id="WP_196292856.1">
    <property type="nucleotide sequence ID" value="NZ_JADQDM010000003.1"/>
</dbReference>
<evidence type="ECO:0000256" key="1">
    <source>
        <dbReference type="SAM" id="Phobius"/>
    </source>
</evidence>
<gene>
    <name evidence="2" type="ORF">I2H31_09875</name>
</gene>
<accession>A0ABS0I376</accession>
<keyword evidence="1" id="KW-0812">Transmembrane</keyword>
<feature type="transmembrane region" description="Helical" evidence="1">
    <location>
        <begin position="67"/>
        <end position="89"/>
    </location>
</feature>
<dbReference type="InterPro" id="IPR018750">
    <property type="entry name" value="DUF2306_membrane"/>
</dbReference>
<dbReference type="Proteomes" id="UP000618931">
    <property type="component" value="Unassembled WGS sequence"/>
</dbReference>
<protein>
    <submittedName>
        <fullName evidence="2">DUF2306 domain-containing protein</fullName>
    </submittedName>
</protein>
<keyword evidence="3" id="KW-1185">Reference proteome</keyword>
<dbReference type="EMBL" id="JADQDM010000003">
    <property type="protein sequence ID" value="MBF9221411.1"/>
    <property type="molecule type" value="Genomic_DNA"/>
</dbReference>
<keyword evidence="1" id="KW-1133">Transmembrane helix</keyword>
<comment type="caution">
    <text evidence="2">The sequence shown here is derived from an EMBL/GenBank/DDBJ whole genome shotgun (WGS) entry which is preliminary data.</text>
</comment>
<feature type="transmembrane region" description="Helical" evidence="1">
    <location>
        <begin position="17"/>
        <end position="35"/>
    </location>
</feature>
<dbReference type="Pfam" id="PF10067">
    <property type="entry name" value="DUF2306"/>
    <property type="match status" value="1"/>
</dbReference>
<keyword evidence="1" id="KW-0472">Membrane</keyword>
<feature type="transmembrane region" description="Helical" evidence="1">
    <location>
        <begin position="166"/>
        <end position="187"/>
    </location>
</feature>
<proteinExistence type="predicted"/>
<feature type="transmembrane region" description="Helical" evidence="1">
    <location>
        <begin position="101"/>
        <end position="120"/>
    </location>
</feature>
<feature type="transmembrane region" description="Helical" evidence="1">
    <location>
        <begin position="199"/>
        <end position="223"/>
    </location>
</feature>
<organism evidence="2 3">
    <name type="scientific">Hymenobacter ruricola</name>
    <dbReference type="NCBI Taxonomy" id="2791023"/>
    <lineage>
        <taxon>Bacteria</taxon>
        <taxon>Pseudomonadati</taxon>
        <taxon>Bacteroidota</taxon>
        <taxon>Cytophagia</taxon>
        <taxon>Cytophagales</taxon>
        <taxon>Hymenobacteraceae</taxon>
        <taxon>Hymenobacter</taxon>
    </lineage>
</organism>
<evidence type="ECO:0000313" key="2">
    <source>
        <dbReference type="EMBL" id="MBF9221411.1"/>
    </source>
</evidence>
<feature type="transmembrane region" description="Helical" evidence="1">
    <location>
        <begin position="126"/>
        <end position="145"/>
    </location>
</feature>
<sequence>MLQPSVPSTWRAWPRRILLALAALVIAAFAGLMLTKTLPYYTFEKGIHFLTTKSDETNDNPVFRLGFYVHITTSLVVLVLGLLQFLPVLARRGPGLHRRLGKGYVVGILALAAPSGLILARFANGGLAAQVGFTLQCLVWWLCTWKAYRAARQRQWSLHVEWMLRSFAVTLAALALRGESYLMYYVFETKPIETYLTVTWLSWVGNLILVELLLEAGVGRYFLRTFMPELRSKLAA</sequence>